<evidence type="ECO:0000256" key="1">
    <source>
        <dbReference type="ARBA" id="ARBA00023015"/>
    </source>
</evidence>
<dbReference type="Proteomes" id="UP000824151">
    <property type="component" value="Unassembled WGS sequence"/>
</dbReference>
<feature type="domain" description="HTH-type transcriptional regulator MT1864/Rv1816-like C-terminal" evidence="3">
    <location>
        <begin position="85"/>
        <end position="179"/>
    </location>
</feature>
<protein>
    <submittedName>
        <fullName evidence="4">WHG domain-containing protein</fullName>
    </submittedName>
</protein>
<evidence type="ECO:0000313" key="4">
    <source>
        <dbReference type="EMBL" id="HIX00401.1"/>
    </source>
</evidence>
<keyword evidence="2" id="KW-0804">Transcription</keyword>
<dbReference type="SUPFAM" id="SSF46689">
    <property type="entry name" value="Homeodomain-like"/>
    <property type="match status" value="1"/>
</dbReference>
<gene>
    <name evidence="4" type="ORF">H9871_09675</name>
</gene>
<dbReference type="Pfam" id="PF13305">
    <property type="entry name" value="TetR_C_33"/>
    <property type="match status" value="1"/>
</dbReference>
<dbReference type="SUPFAM" id="SSF48498">
    <property type="entry name" value="Tetracyclin repressor-like, C-terminal domain"/>
    <property type="match status" value="1"/>
</dbReference>
<reference evidence="4" key="1">
    <citation type="journal article" date="2021" name="PeerJ">
        <title>Extensive microbial diversity within the chicken gut microbiome revealed by metagenomics and culture.</title>
        <authorList>
            <person name="Gilroy R."/>
            <person name="Ravi A."/>
            <person name="Getino M."/>
            <person name="Pursley I."/>
            <person name="Horton D.L."/>
            <person name="Alikhan N.F."/>
            <person name="Baker D."/>
            <person name="Gharbi K."/>
            <person name="Hall N."/>
            <person name="Watson M."/>
            <person name="Adriaenssens E.M."/>
            <person name="Foster-Nyarko E."/>
            <person name="Jarju S."/>
            <person name="Secka A."/>
            <person name="Antonio M."/>
            <person name="Oren A."/>
            <person name="Chaudhuri R.R."/>
            <person name="La Ragione R."/>
            <person name="Hildebrand F."/>
            <person name="Pallen M.J."/>
        </authorList>
    </citation>
    <scope>NUCLEOTIDE SEQUENCE</scope>
    <source>
        <strain evidence="4">ChiHejej3B27-3195</strain>
    </source>
</reference>
<evidence type="ECO:0000313" key="5">
    <source>
        <dbReference type="Proteomes" id="UP000824151"/>
    </source>
</evidence>
<keyword evidence="1" id="KW-0805">Transcription regulation</keyword>
<dbReference type="InterPro" id="IPR036271">
    <property type="entry name" value="Tet_transcr_reg_TetR-rel_C_sf"/>
</dbReference>
<dbReference type="Gene3D" id="1.10.357.10">
    <property type="entry name" value="Tetracycline Repressor, domain 2"/>
    <property type="match status" value="1"/>
</dbReference>
<sequence length="192" mass="20395">MPRAGLSPESITEAGAKLADELGLSQLSMMTLAERLGVKAPSLYKHVGGLADLSHRIAILATAEVGELLGRAIEGRSGKDALSCAAHALRAFVLKCPGRYAAMNEALSAGPDDPLEPARERALRSLAAALRGYRLHPADEIHALRMIRSSLHGFATLESSGGFQLGTDVDTSFSRMIDFIDRGLRLSSTQSD</sequence>
<reference evidence="4" key="2">
    <citation type="submission" date="2021-04" db="EMBL/GenBank/DDBJ databases">
        <authorList>
            <person name="Gilroy R."/>
        </authorList>
    </citation>
    <scope>NUCLEOTIDE SEQUENCE</scope>
    <source>
        <strain evidence="4">ChiHejej3B27-3195</strain>
    </source>
</reference>
<dbReference type="AlphaFoldDB" id="A0A9D2A8A9"/>
<dbReference type="Gene3D" id="1.10.10.60">
    <property type="entry name" value="Homeodomain-like"/>
    <property type="match status" value="1"/>
</dbReference>
<dbReference type="EMBL" id="DXGD01000355">
    <property type="protein sequence ID" value="HIX00401.1"/>
    <property type="molecule type" value="Genomic_DNA"/>
</dbReference>
<comment type="caution">
    <text evidence="4">The sequence shown here is derived from an EMBL/GenBank/DDBJ whole genome shotgun (WGS) entry which is preliminary data.</text>
</comment>
<dbReference type="InterPro" id="IPR025996">
    <property type="entry name" value="MT1864/Rv1816-like_C"/>
</dbReference>
<proteinExistence type="predicted"/>
<evidence type="ECO:0000256" key="2">
    <source>
        <dbReference type="ARBA" id="ARBA00023163"/>
    </source>
</evidence>
<name>A0A9D2A8A9_9MICC</name>
<accession>A0A9D2A8A9</accession>
<dbReference type="InterPro" id="IPR009057">
    <property type="entry name" value="Homeodomain-like_sf"/>
</dbReference>
<evidence type="ECO:0000259" key="3">
    <source>
        <dbReference type="Pfam" id="PF13305"/>
    </source>
</evidence>
<organism evidence="4 5">
    <name type="scientific">Candidatus Nesterenkonia stercoripullorum</name>
    <dbReference type="NCBI Taxonomy" id="2838701"/>
    <lineage>
        <taxon>Bacteria</taxon>
        <taxon>Bacillati</taxon>
        <taxon>Actinomycetota</taxon>
        <taxon>Actinomycetes</taxon>
        <taxon>Micrococcales</taxon>
        <taxon>Micrococcaceae</taxon>
        <taxon>Nesterenkonia</taxon>
    </lineage>
</organism>